<dbReference type="Proteomes" id="UP000467006">
    <property type="component" value="Chromosome"/>
</dbReference>
<evidence type="ECO:0000313" key="2">
    <source>
        <dbReference type="EMBL" id="BBX16249.1"/>
    </source>
</evidence>
<reference evidence="2 3" key="1">
    <citation type="journal article" date="2019" name="Emerg. Microbes Infect.">
        <title>Comprehensive subspecies identification of 175 nontuberculous mycobacteria species based on 7547 genomic profiles.</title>
        <authorList>
            <person name="Matsumoto Y."/>
            <person name="Kinjo T."/>
            <person name="Motooka D."/>
            <person name="Nabeya D."/>
            <person name="Jung N."/>
            <person name="Uechi K."/>
            <person name="Horii T."/>
            <person name="Iida T."/>
            <person name="Fujita J."/>
            <person name="Nakamura S."/>
        </authorList>
    </citation>
    <scope>NUCLEOTIDE SEQUENCE [LARGE SCALE GENOMIC DNA]</scope>
    <source>
        <strain evidence="2 3">JCM 6396</strain>
    </source>
</reference>
<accession>A0A7I7JYE8</accession>
<keyword evidence="3" id="KW-1185">Reference proteome</keyword>
<feature type="compositionally biased region" description="Basic and acidic residues" evidence="1">
    <location>
        <begin position="63"/>
        <end position="77"/>
    </location>
</feature>
<evidence type="ECO:0000256" key="1">
    <source>
        <dbReference type="SAM" id="MobiDB-lite"/>
    </source>
</evidence>
<proteinExistence type="predicted"/>
<protein>
    <submittedName>
        <fullName evidence="2">Uncharacterized protein</fullName>
    </submittedName>
</protein>
<feature type="region of interest" description="Disordered" evidence="1">
    <location>
        <begin position="1"/>
        <end position="135"/>
    </location>
</feature>
<sequence length="135" mass="14040">MKEMIMSTDDAGGTTANDLGGADDMLSPMESTDPDDIRNADGDEVVDPPEDWSGVDKTGMSAEEQRQGETLDERLAEEVPDVTPDGVDPRDGVIGGPADDEAIAGSDAAPEAPGTHRGQVDGAPEDGDPLYQVVE</sequence>
<evidence type="ECO:0000313" key="3">
    <source>
        <dbReference type="Proteomes" id="UP000467006"/>
    </source>
</evidence>
<dbReference type="KEGG" id="mdu:MDUV_11090"/>
<organism evidence="2 3">
    <name type="scientific">Mycolicibacterium duvalii</name>
    <dbReference type="NCBI Taxonomy" id="39688"/>
    <lineage>
        <taxon>Bacteria</taxon>
        <taxon>Bacillati</taxon>
        <taxon>Actinomycetota</taxon>
        <taxon>Actinomycetes</taxon>
        <taxon>Mycobacteriales</taxon>
        <taxon>Mycobacteriaceae</taxon>
        <taxon>Mycolicibacterium</taxon>
    </lineage>
</organism>
<dbReference type="AlphaFoldDB" id="A0A7I7JYE8"/>
<name>A0A7I7JYE8_9MYCO</name>
<gene>
    <name evidence="2" type="ORF">MDUV_11090</name>
</gene>
<dbReference type="EMBL" id="AP022563">
    <property type="protein sequence ID" value="BBX16249.1"/>
    <property type="molecule type" value="Genomic_DNA"/>
</dbReference>